<comment type="caution">
    <text evidence="2">The sequence shown here is derived from an EMBL/GenBank/DDBJ whole genome shotgun (WGS) entry which is preliminary data.</text>
</comment>
<feature type="compositionally biased region" description="Low complexity" evidence="1">
    <location>
        <begin position="859"/>
        <end position="871"/>
    </location>
</feature>
<organism evidence="2 3">
    <name type="scientific">Penicillium patulum</name>
    <name type="common">Penicillium griseofulvum</name>
    <dbReference type="NCBI Taxonomy" id="5078"/>
    <lineage>
        <taxon>Eukaryota</taxon>
        <taxon>Fungi</taxon>
        <taxon>Dikarya</taxon>
        <taxon>Ascomycota</taxon>
        <taxon>Pezizomycotina</taxon>
        <taxon>Eurotiomycetes</taxon>
        <taxon>Eurotiomycetidae</taxon>
        <taxon>Eurotiales</taxon>
        <taxon>Aspergillaceae</taxon>
        <taxon>Penicillium</taxon>
    </lineage>
</organism>
<dbReference type="GO" id="GO:0000172">
    <property type="term" value="C:ribonuclease MRP complex"/>
    <property type="evidence" value="ECO:0007669"/>
    <property type="project" value="TreeGrafter"/>
</dbReference>
<feature type="compositionally biased region" description="Polar residues" evidence="1">
    <location>
        <begin position="979"/>
        <end position="990"/>
    </location>
</feature>
<feature type="region of interest" description="Disordered" evidence="1">
    <location>
        <begin position="974"/>
        <end position="1001"/>
    </location>
</feature>
<dbReference type="AlphaFoldDB" id="A0A135LPD2"/>
<dbReference type="EMBL" id="LHQR01000044">
    <property type="protein sequence ID" value="KXG50789.1"/>
    <property type="molecule type" value="Genomic_DNA"/>
</dbReference>
<feature type="region of interest" description="Disordered" evidence="1">
    <location>
        <begin position="835"/>
        <end position="871"/>
    </location>
</feature>
<evidence type="ECO:0000313" key="3">
    <source>
        <dbReference type="Proteomes" id="UP000070168"/>
    </source>
</evidence>
<reference evidence="2 3" key="1">
    <citation type="journal article" date="2016" name="BMC Genomics">
        <title>Genome sequencing and secondary metabolism of the postharvest pathogen Penicillium griseofulvum.</title>
        <authorList>
            <person name="Banani H."/>
            <person name="Marcet-Houben M."/>
            <person name="Ballester A.R."/>
            <person name="Abbruscato P."/>
            <person name="Gonzalez-Candelas L."/>
            <person name="Gabaldon T."/>
            <person name="Spadaro D."/>
        </authorList>
    </citation>
    <scope>NUCLEOTIDE SEQUENCE [LARGE SCALE GENOMIC DNA]</scope>
    <source>
        <strain evidence="2 3">PG3</strain>
    </source>
</reference>
<dbReference type="STRING" id="5078.A0A135LPD2"/>
<feature type="compositionally biased region" description="Basic residues" evidence="1">
    <location>
        <begin position="657"/>
        <end position="675"/>
    </location>
</feature>
<evidence type="ECO:0000313" key="2">
    <source>
        <dbReference type="EMBL" id="KXG50789.1"/>
    </source>
</evidence>
<feature type="region of interest" description="Disordered" evidence="1">
    <location>
        <begin position="652"/>
        <end position="711"/>
    </location>
</feature>
<feature type="region of interest" description="Disordered" evidence="1">
    <location>
        <begin position="1034"/>
        <end position="1058"/>
    </location>
</feature>
<name>A0A135LPD2_PENPA</name>
<dbReference type="Pfam" id="PF08584">
    <property type="entry name" value="Ribonuc_P_40"/>
    <property type="match status" value="1"/>
</dbReference>
<dbReference type="GeneID" id="63709375"/>
<protein>
    <submittedName>
        <fullName evidence="2">Ribonuclease P, Rpp40</fullName>
    </submittedName>
</protein>
<proteinExistence type="predicted"/>
<dbReference type="RefSeq" id="XP_040649325.1">
    <property type="nucleotide sequence ID" value="XM_040794075.1"/>
</dbReference>
<dbReference type="GO" id="GO:0001682">
    <property type="term" value="P:tRNA 5'-leader removal"/>
    <property type="evidence" value="ECO:0007669"/>
    <property type="project" value="InterPro"/>
</dbReference>
<dbReference type="GO" id="GO:0030681">
    <property type="term" value="C:multimeric ribonuclease P complex"/>
    <property type="evidence" value="ECO:0007669"/>
    <property type="project" value="TreeGrafter"/>
</dbReference>
<dbReference type="InterPro" id="IPR013893">
    <property type="entry name" value="RNase_P_Rpp40"/>
</dbReference>
<evidence type="ECO:0000256" key="1">
    <source>
        <dbReference type="SAM" id="MobiDB-lite"/>
    </source>
</evidence>
<dbReference type="PANTHER" id="PTHR15396">
    <property type="entry name" value="RIBONUCLEASE P PROTEIN SUBUNIT P40"/>
    <property type="match status" value="1"/>
</dbReference>
<dbReference type="PANTHER" id="PTHR15396:SF1">
    <property type="entry name" value="RIBONUCLEASE P PROTEIN SUBUNIT P40"/>
    <property type="match status" value="1"/>
</dbReference>
<feature type="compositionally biased region" description="Polar residues" evidence="1">
    <location>
        <begin position="687"/>
        <end position="705"/>
    </location>
</feature>
<dbReference type="OrthoDB" id="63112at2759"/>
<sequence length="1058" mass="117050">MFEEVDDASRREKCFTTIAQLPAFIDPKQIPGKTSPFSTIQNHAFVHSAEVILSKEVYSQIKPSLETKLEKPRYARVFMPPLALLEHDFFNTYIKSGNILMISEGRSGSDNVFTLQDGVLRMELGKEIYERTGLTGKPFRSGGRKHAKERFLVELNLRLPSMLHGKKGFERIVWAFTNVLTQSMAWLFHDLESNSSLDDGNKPINKAQPQLITCELQEIDHEQIIIPPFFDGKVLEKMSEGDLQEHCGALSEWIAMVQMASPRVSGEDDVDPFLSRYAVLDADESQASDLMSLKWHGLISSRWIMQLFLNLLQSTKANNLSWFALSVATLGKEAVEGRDGYMVMVLPSGQSNGQSEQFQVNSEGTTGSESTFSFDALAEVDYDEDPNKALLGLDEWEVPESIYHEDGSIMSLWELASHNGYRFEEENDTFAGSTFDKAFVELGVDPVIGPSTQDHLELCSGLPTPIVTDEVTTQSTCANQPATVYPLDTLRSLENADLGPPLAVVHPTPATDTPISQVATTVTQGAPDIIEPAVQVPATDAAAAPATNVGTAVTQRAPGIIDPSTQVITATDVPISQVAITVTQGAPDIIEPAVQVLATDVAAAPATNVGTAVTQHAPGIIDPSTQVITAAATQCAPTTPDSTTSVRKVFTMSQTKPRSHPAKPPLKQKAKRVPKKQNDELHKIQKNTKAQNTTRMAKGKTTPTSVAPPLPNIAPASMTPAAEVTHNTTAYPSPQKLLQIQGRLKSQEQHLRAEWKQLGQQQANLKKQQPVDEQQLLIHRQQWQLHQQQFQLCHQKIEQHKEQVRRFRCYEQHQHATQQAHLFQNASTPQVQQPAQQMQADHTSPTKERMQSAMQQTEQLQASAAQHAHQGAQKMQSMMPQTPQVQQPAQQMQAVYSTPSKRRMQSVMPQTPQVQQPAQQIQAVYSTPSKRRMQSVMPQTPQVQQPAQQIQTVYSTPSKRRMQSVMQQTQQLQASAAQGVQQPQRMQDYSTPPEEPMQSVSSLSAASPSNRTFQFMENIVPVNFVANPNNHARWGVSPNGDRTYLNGSPAKKARVYSK</sequence>
<dbReference type="Proteomes" id="UP000070168">
    <property type="component" value="Unassembled WGS sequence"/>
</dbReference>
<dbReference type="GO" id="GO:0000171">
    <property type="term" value="F:ribonuclease MRP activity"/>
    <property type="evidence" value="ECO:0007669"/>
    <property type="project" value="TreeGrafter"/>
</dbReference>
<dbReference type="GO" id="GO:0004526">
    <property type="term" value="F:ribonuclease P activity"/>
    <property type="evidence" value="ECO:0007669"/>
    <property type="project" value="TreeGrafter"/>
</dbReference>
<dbReference type="GO" id="GO:0000447">
    <property type="term" value="P:endonucleolytic cleavage in ITS1 to separate SSU-rRNA from 5.8S rRNA and LSU-rRNA from tricistronic rRNA transcript (SSU-rRNA, 5.8S rRNA, LSU-rRNA)"/>
    <property type="evidence" value="ECO:0007669"/>
    <property type="project" value="TreeGrafter"/>
</dbReference>
<keyword evidence="3" id="KW-1185">Reference proteome</keyword>
<accession>A0A135LPD2</accession>
<gene>
    <name evidence="2" type="ORF">PGRI_063610</name>
</gene>